<dbReference type="CDD" id="cd01557">
    <property type="entry name" value="BCAT_beta_family"/>
    <property type="match status" value="1"/>
</dbReference>
<dbReference type="InterPro" id="IPR036038">
    <property type="entry name" value="Aminotransferase-like"/>
</dbReference>
<dbReference type="EMBL" id="JARAOO010000013">
    <property type="protein sequence ID" value="KAJ7946838.1"/>
    <property type="molecule type" value="Genomic_DNA"/>
</dbReference>
<dbReference type="KEGG" id="qsa:O6P43_031714"/>
<keyword evidence="6 17" id="KW-0032">Aminotransferase</keyword>
<evidence type="ECO:0000313" key="19">
    <source>
        <dbReference type="Proteomes" id="UP001163823"/>
    </source>
</evidence>
<dbReference type="PANTHER" id="PTHR42825:SF28">
    <property type="entry name" value="BRANCHED-CHAIN-AMINO-ACID AMINOTRANSFERASE 7-RELATED"/>
    <property type="match status" value="1"/>
</dbReference>
<dbReference type="FunFam" id="3.20.10.10:FF:000003">
    <property type="entry name" value="Branched-chain-amino-acid aminotransferase"/>
    <property type="match status" value="1"/>
</dbReference>
<protein>
    <recommendedName>
        <fullName evidence="17">Branched-chain-amino-acid aminotransferase</fullName>
        <ecNumber evidence="17">2.6.1.42</ecNumber>
    </recommendedName>
</protein>
<dbReference type="NCBIfam" id="TIGR01123">
    <property type="entry name" value="ilvE_II"/>
    <property type="match status" value="1"/>
</dbReference>
<keyword evidence="7 17" id="KW-0028">Amino-acid biosynthesis</keyword>
<evidence type="ECO:0000256" key="5">
    <source>
        <dbReference type="ARBA" id="ARBA00009320"/>
    </source>
</evidence>
<keyword evidence="19" id="KW-1185">Reference proteome</keyword>
<evidence type="ECO:0000256" key="12">
    <source>
        <dbReference type="ARBA" id="ARBA00048798"/>
    </source>
</evidence>
<keyword evidence="8 17" id="KW-0808">Transferase</keyword>
<dbReference type="AlphaFoldDB" id="A0AAD7KWF2"/>
<dbReference type="EC" id="2.6.1.42" evidence="17"/>
<comment type="catalytic activity">
    <reaction evidence="12 17">
        <text>L-isoleucine + 2-oxoglutarate = (S)-3-methyl-2-oxopentanoate + L-glutamate</text>
        <dbReference type="Rhea" id="RHEA:24801"/>
        <dbReference type="ChEBI" id="CHEBI:16810"/>
        <dbReference type="ChEBI" id="CHEBI:29985"/>
        <dbReference type="ChEBI" id="CHEBI:35146"/>
        <dbReference type="ChEBI" id="CHEBI:58045"/>
        <dbReference type="EC" id="2.6.1.42"/>
    </reaction>
</comment>
<comment type="pathway">
    <text evidence="4">Amino-acid biosynthesis; L-leucine biosynthesis; L-leucine from 3-methyl-2-oxobutanoate: step 4/4.</text>
</comment>
<evidence type="ECO:0000256" key="6">
    <source>
        <dbReference type="ARBA" id="ARBA00022576"/>
    </source>
</evidence>
<dbReference type="InterPro" id="IPR043131">
    <property type="entry name" value="BCAT-like_N"/>
</dbReference>
<evidence type="ECO:0000256" key="3">
    <source>
        <dbReference type="ARBA" id="ARBA00004931"/>
    </source>
</evidence>
<name>A0AAD7KWF2_QUISA</name>
<dbReference type="Gene3D" id="3.20.10.10">
    <property type="entry name" value="D-amino Acid Aminotransferase, subunit A, domain 2"/>
    <property type="match status" value="1"/>
</dbReference>
<evidence type="ECO:0000256" key="14">
    <source>
        <dbReference type="PIRSR" id="PIRSR006468-1"/>
    </source>
</evidence>
<comment type="pathway">
    <text evidence="2">Amino-acid biosynthesis; L-isoleucine biosynthesis; L-isoleucine from 2-oxobutanoate: step 4/4.</text>
</comment>
<dbReference type="PANTHER" id="PTHR42825">
    <property type="entry name" value="AMINO ACID AMINOTRANSFERASE"/>
    <property type="match status" value="1"/>
</dbReference>
<sequence>MFIQKTLTTISKLKQCKKLQNEVSLSHLIRAKFTTAALPKPDGVSTFEGENYAEFNWDELGFGFVPTDFMYTMKCCDGGEFSQGNLNRYGNIELSPSAGILNYGQGVFEGLKAYRREDERVLLFRPEENAKRLKKGAERMCMPSPTIEQFVNAVKETAIANKRWVPPPGKGSMYIRPLLMGTGNVLGIGPAPEYTFIIYSSPVNSYHNHEGGLNLVVEDKLYRAVTSGTGGVKAVTNYAPIYKAKIDAKAKGYADVVFLDAATGNYIEEGSTSNIFIVKDNIIATPPTNGTILPGITRKSIIEIALDSGYQVTERAVSLEELLDADEVFLTGTAVVLNPIASVTVPYKGIRTEYRTGAETVSQKLYETLTGIQSGRIEDTKGWTVEIE</sequence>
<dbReference type="Proteomes" id="UP001163823">
    <property type="component" value="Chromosome 13"/>
</dbReference>
<evidence type="ECO:0000256" key="9">
    <source>
        <dbReference type="ARBA" id="ARBA00022898"/>
    </source>
</evidence>
<evidence type="ECO:0000256" key="10">
    <source>
        <dbReference type="ARBA" id="ARBA00023304"/>
    </source>
</evidence>
<accession>A0AAD7KWF2</accession>
<feature type="modified residue" description="N6-(pyridoxal phosphate)lysine" evidence="14">
    <location>
        <position position="233"/>
    </location>
</feature>
<dbReference type="GO" id="GO:0005737">
    <property type="term" value="C:cytoplasm"/>
    <property type="evidence" value="ECO:0007669"/>
    <property type="project" value="UniProtKB-ARBA"/>
</dbReference>
<comment type="similarity">
    <text evidence="5 15">Belongs to the class-IV pyridoxal-phosphate-dependent aminotransferase family.</text>
</comment>
<keyword evidence="9 16" id="KW-0663">Pyridoxal phosphate</keyword>
<comment type="catalytic activity">
    <reaction evidence="13 17">
        <text>L-leucine + 2-oxoglutarate = 4-methyl-2-oxopentanoate + L-glutamate</text>
        <dbReference type="Rhea" id="RHEA:18321"/>
        <dbReference type="ChEBI" id="CHEBI:16810"/>
        <dbReference type="ChEBI" id="CHEBI:17865"/>
        <dbReference type="ChEBI" id="CHEBI:29985"/>
        <dbReference type="ChEBI" id="CHEBI:57427"/>
        <dbReference type="EC" id="2.6.1.42"/>
    </reaction>
</comment>
<evidence type="ECO:0000256" key="15">
    <source>
        <dbReference type="RuleBase" id="RU004106"/>
    </source>
</evidence>
<evidence type="ECO:0000256" key="4">
    <source>
        <dbReference type="ARBA" id="ARBA00005072"/>
    </source>
</evidence>
<dbReference type="Gene3D" id="3.30.470.10">
    <property type="match status" value="1"/>
</dbReference>
<evidence type="ECO:0000313" key="18">
    <source>
        <dbReference type="EMBL" id="KAJ7946838.1"/>
    </source>
</evidence>
<proteinExistence type="inferred from homology"/>
<evidence type="ECO:0000256" key="17">
    <source>
        <dbReference type="RuleBase" id="RU004517"/>
    </source>
</evidence>
<dbReference type="NCBIfam" id="NF009897">
    <property type="entry name" value="PRK13357.1"/>
    <property type="match status" value="1"/>
</dbReference>
<comment type="cofactor">
    <cofactor evidence="1 16">
        <name>pyridoxal 5'-phosphate</name>
        <dbReference type="ChEBI" id="CHEBI:597326"/>
    </cofactor>
</comment>
<comment type="catalytic activity">
    <reaction evidence="11 17">
        <text>L-valine + 2-oxoglutarate = 3-methyl-2-oxobutanoate + L-glutamate</text>
        <dbReference type="Rhea" id="RHEA:24813"/>
        <dbReference type="ChEBI" id="CHEBI:11851"/>
        <dbReference type="ChEBI" id="CHEBI:16810"/>
        <dbReference type="ChEBI" id="CHEBI:29985"/>
        <dbReference type="ChEBI" id="CHEBI:57762"/>
        <dbReference type="EC" id="2.6.1.42"/>
    </reaction>
</comment>
<reference evidence="18" key="1">
    <citation type="journal article" date="2023" name="Science">
        <title>Elucidation of the pathway for biosynthesis of saponin adjuvants from the soapbark tree.</title>
        <authorList>
            <person name="Reed J."/>
            <person name="Orme A."/>
            <person name="El-Demerdash A."/>
            <person name="Owen C."/>
            <person name="Martin L.B.B."/>
            <person name="Misra R.C."/>
            <person name="Kikuchi S."/>
            <person name="Rejzek M."/>
            <person name="Martin A.C."/>
            <person name="Harkess A."/>
            <person name="Leebens-Mack J."/>
            <person name="Louveau T."/>
            <person name="Stephenson M.J."/>
            <person name="Osbourn A."/>
        </authorList>
    </citation>
    <scope>NUCLEOTIDE SEQUENCE</scope>
    <source>
        <strain evidence="18">S10</strain>
    </source>
</reference>
<evidence type="ECO:0000256" key="16">
    <source>
        <dbReference type="RuleBase" id="RU004516"/>
    </source>
</evidence>
<dbReference type="GO" id="GO:0008652">
    <property type="term" value="P:amino acid biosynthetic process"/>
    <property type="evidence" value="ECO:0007669"/>
    <property type="project" value="UniProtKB-KW"/>
</dbReference>
<dbReference type="InterPro" id="IPR018300">
    <property type="entry name" value="Aminotrans_IV_CS"/>
</dbReference>
<evidence type="ECO:0000256" key="2">
    <source>
        <dbReference type="ARBA" id="ARBA00004824"/>
    </source>
</evidence>
<dbReference type="GO" id="GO:0009082">
    <property type="term" value="P:branched-chain amino acid biosynthetic process"/>
    <property type="evidence" value="ECO:0007669"/>
    <property type="project" value="UniProtKB-KW"/>
</dbReference>
<organism evidence="18 19">
    <name type="scientific">Quillaja saponaria</name>
    <name type="common">Soap bark tree</name>
    <dbReference type="NCBI Taxonomy" id="32244"/>
    <lineage>
        <taxon>Eukaryota</taxon>
        <taxon>Viridiplantae</taxon>
        <taxon>Streptophyta</taxon>
        <taxon>Embryophyta</taxon>
        <taxon>Tracheophyta</taxon>
        <taxon>Spermatophyta</taxon>
        <taxon>Magnoliopsida</taxon>
        <taxon>eudicotyledons</taxon>
        <taxon>Gunneridae</taxon>
        <taxon>Pentapetalae</taxon>
        <taxon>rosids</taxon>
        <taxon>fabids</taxon>
        <taxon>Fabales</taxon>
        <taxon>Quillajaceae</taxon>
        <taxon>Quillaja</taxon>
    </lineage>
</organism>
<evidence type="ECO:0000256" key="1">
    <source>
        <dbReference type="ARBA" id="ARBA00001933"/>
    </source>
</evidence>
<keyword evidence="10 17" id="KW-0100">Branched-chain amino acid biosynthesis</keyword>
<dbReference type="PROSITE" id="PS00770">
    <property type="entry name" value="AA_TRANSFER_CLASS_4"/>
    <property type="match status" value="1"/>
</dbReference>
<dbReference type="SUPFAM" id="SSF56752">
    <property type="entry name" value="D-aminoacid aminotransferase-like PLP-dependent enzymes"/>
    <property type="match status" value="1"/>
</dbReference>
<evidence type="ECO:0000256" key="11">
    <source>
        <dbReference type="ARBA" id="ARBA00048212"/>
    </source>
</evidence>
<comment type="caution">
    <text evidence="18">The sequence shown here is derived from an EMBL/GenBank/DDBJ whole genome shotgun (WGS) entry which is preliminary data.</text>
</comment>
<evidence type="ECO:0000256" key="13">
    <source>
        <dbReference type="ARBA" id="ARBA00049229"/>
    </source>
</evidence>
<gene>
    <name evidence="18" type="ORF">O6P43_031714</name>
</gene>
<dbReference type="GO" id="GO:0004084">
    <property type="term" value="F:branched-chain-amino-acid transaminase activity"/>
    <property type="evidence" value="ECO:0007669"/>
    <property type="project" value="UniProtKB-EC"/>
</dbReference>
<dbReference type="InterPro" id="IPR043132">
    <property type="entry name" value="BCAT-like_C"/>
</dbReference>
<evidence type="ECO:0000256" key="8">
    <source>
        <dbReference type="ARBA" id="ARBA00022679"/>
    </source>
</evidence>
<dbReference type="PIRSF" id="PIRSF006468">
    <property type="entry name" value="BCAT1"/>
    <property type="match status" value="1"/>
</dbReference>
<dbReference type="FunFam" id="3.30.470.10:FF:000003">
    <property type="entry name" value="Branched-chain-amino-acid aminotransferase"/>
    <property type="match status" value="1"/>
</dbReference>
<dbReference type="InterPro" id="IPR005786">
    <property type="entry name" value="B_amino_transII"/>
</dbReference>
<evidence type="ECO:0000256" key="7">
    <source>
        <dbReference type="ARBA" id="ARBA00022605"/>
    </source>
</evidence>
<comment type="pathway">
    <text evidence="3">Amino-acid biosynthesis; L-valine biosynthesis; L-valine from pyruvate: step 4/4.</text>
</comment>
<dbReference type="Pfam" id="PF01063">
    <property type="entry name" value="Aminotran_4"/>
    <property type="match status" value="1"/>
</dbReference>
<dbReference type="InterPro" id="IPR033939">
    <property type="entry name" value="BCAT_family"/>
</dbReference>
<dbReference type="InterPro" id="IPR001544">
    <property type="entry name" value="Aminotrans_IV"/>
</dbReference>